<dbReference type="Proteomes" id="UP000221168">
    <property type="component" value="Unassembled WGS sequence"/>
</dbReference>
<evidence type="ECO:0000313" key="3">
    <source>
        <dbReference type="Proteomes" id="UP000221168"/>
    </source>
</evidence>
<gene>
    <name evidence="2" type="ORF">CSC94_19760</name>
</gene>
<comment type="caution">
    <text evidence="2">The sequence shown here is derived from an EMBL/GenBank/DDBJ whole genome shotgun (WGS) entry which is preliminary data.</text>
</comment>
<keyword evidence="3" id="KW-1185">Reference proteome</keyword>
<feature type="domain" description="AB hydrolase-1" evidence="1">
    <location>
        <begin position="5"/>
        <end position="238"/>
    </location>
</feature>
<dbReference type="PANTHER" id="PTHR10992:SF1086">
    <property type="entry name" value="AB HYDROLASE-1 DOMAIN-CONTAINING PROTEIN"/>
    <property type="match status" value="1"/>
</dbReference>
<dbReference type="InterPro" id="IPR000073">
    <property type="entry name" value="AB_hydrolase_1"/>
</dbReference>
<dbReference type="PANTHER" id="PTHR10992">
    <property type="entry name" value="METHYLESTERASE FAMILY MEMBER"/>
    <property type="match status" value="1"/>
</dbReference>
<evidence type="ECO:0000259" key="1">
    <source>
        <dbReference type="Pfam" id="PF12697"/>
    </source>
</evidence>
<dbReference type="RefSeq" id="WP_099308102.1">
    <property type="nucleotide sequence ID" value="NZ_PDVP01000016.1"/>
</dbReference>
<name>A0A2G1QIS6_9HYPH</name>
<dbReference type="EMBL" id="PDVP01000016">
    <property type="protein sequence ID" value="PHP65361.1"/>
    <property type="molecule type" value="Genomic_DNA"/>
</dbReference>
<proteinExistence type="predicted"/>
<dbReference type="Pfam" id="PF12697">
    <property type="entry name" value="Abhydrolase_6"/>
    <property type="match status" value="1"/>
</dbReference>
<dbReference type="GO" id="GO:0080030">
    <property type="term" value="F:methyl indole-3-acetate esterase activity"/>
    <property type="evidence" value="ECO:0007669"/>
    <property type="project" value="TreeGrafter"/>
</dbReference>
<dbReference type="GO" id="GO:0080032">
    <property type="term" value="F:methyl jasmonate esterase activity"/>
    <property type="evidence" value="ECO:0007669"/>
    <property type="project" value="TreeGrafter"/>
</dbReference>
<protein>
    <submittedName>
        <fullName evidence="2">Alkyl salicylate esterase</fullName>
    </submittedName>
</protein>
<organism evidence="2 3">
    <name type="scientific">Zhengella mangrovi</name>
    <dbReference type="NCBI Taxonomy" id="1982044"/>
    <lineage>
        <taxon>Bacteria</taxon>
        <taxon>Pseudomonadati</taxon>
        <taxon>Pseudomonadota</taxon>
        <taxon>Alphaproteobacteria</taxon>
        <taxon>Hyphomicrobiales</taxon>
        <taxon>Notoacmeibacteraceae</taxon>
        <taxon>Zhengella</taxon>
    </lineage>
</organism>
<dbReference type="InterPro" id="IPR029058">
    <property type="entry name" value="AB_hydrolase_fold"/>
</dbReference>
<accession>A0A2G1QIS6</accession>
<sequence>MTDPVILIHGAWQGSWVWSRLLPRLEAAGLTAAAVDLPGNGADGTDPERASLSLYLDHLDGVLAKLGGRASLVGHSGGGIVATAFAERHPDAVSRVAYLAGMMLPSGMTFGDLLRRERAMERGLLGIGPFLEWPRPGLVSAVPARAGADIFLNDIASDEALDLAGRLTPQGENGRALAAWWTAERFGRIPRLYVECRRDLSVTPEMQRRMQDLVPGAMRVALDAGHAPHVSQPGKLAAVLIPWLKGD</sequence>
<dbReference type="Gene3D" id="3.40.50.1820">
    <property type="entry name" value="alpha/beta hydrolase"/>
    <property type="match status" value="1"/>
</dbReference>
<dbReference type="OrthoDB" id="9814966at2"/>
<dbReference type="InterPro" id="IPR045889">
    <property type="entry name" value="MES/HNL"/>
</dbReference>
<dbReference type="AlphaFoldDB" id="A0A2G1QIS6"/>
<evidence type="ECO:0000313" key="2">
    <source>
        <dbReference type="EMBL" id="PHP65361.1"/>
    </source>
</evidence>
<dbReference type="SUPFAM" id="SSF53474">
    <property type="entry name" value="alpha/beta-Hydrolases"/>
    <property type="match status" value="1"/>
</dbReference>
<reference evidence="2 3" key="1">
    <citation type="submission" date="2017-10" db="EMBL/GenBank/DDBJ databases">
        <title>Sedimentibacterium mangrovi gen. nov., sp. nov., a novel member of family Phyllobacteriacea isolated from mangrove sediment.</title>
        <authorList>
            <person name="Liao H."/>
            <person name="Tian Y."/>
        </authorList>
    </citation>
    <scope>NUCLEOTIDE SEQUENCE [LARGE SCALE GENOMIC DNA]</scope>
    <source>
        <strain evidence="2 3">X9-2-2</strain>
    </source>
</reference>